<dbReference type="RefSeq" id="WP_054520762.1">
    <property type="nucleotide sequence ID" value="NZ_LGKO01000002.1"/>
</dbReference>
<dbReference type="Gene3D" id="1.40.20.10">
    <property type="entry name" value="CHAD domain"/>
    <property type="match status" value="1"/>
</dbReference>
<gene>
    <name evidence="2" type="ORF">SE15_03840</name>
</gene>
<dbReference type="EMBL" id="LGKO01000002">
    <property type="protein sequence ID" value="KPL84279.1"/>
    <property type="molecule type" value="Genomic_DNA"/>
</dbReference>
<dbReference type="AlphaFoldDB" id="A0A0P6Y4C2"/>
<keyword evidence="3" id="KW-1185">Reference proteome</keyword>
<proteinExistence type="predicted"/>
<dbReference type="PATRIC" id="fig|869279.4.peg.778"/>
<comment type="caution">
    <text evidence="2">The sequence shown here is derived from an EMBL/GenBank/DDBJ whole genome shotgun (WGS) entry which is preliminary data.</text>
</comment>
<dbReference type="Proteomes" id="UP000050544">
    <property type="component" value="Unassembled WGS sequence"/>
</dbReference>
<dbReference type="OrthoDB" id="3034217at2"/>
<accession>A0A0P6Y4C2</accession>
<organism evidence="2 3">
    <name type="scientific">Thermanaerothrix daxensis</name>
    <dbReference type="NCBI Taxonomy" id="869279"/>
    <lineage>
        <taxon>Bacteria</taxon>
        <taxon>Bacillati</taxon>
        <taxon>Chloroflexota</taxon>
        <taxon>Anaerolineae</taxon>
        <taxon>Anaerolineales</taxon>
        <taxon>Anaerolineaceae</taxon>
        <taxon>Thermanaerothrix</taxon>
    </lineage>
</organism>
<dbReference type="SMART" id="SM00880">
    <property type="entry name" value="CHAD"/>
    <property type="match status" value="1"/>
</dbReference>
<feature type="domain" description="CHAD" evidence="1">
    <location>
        <begin position="5"/>
        <end position="292"/>
    </location>
</feature>
<dbReference type="InterPro" id="IPR007899">
    <property type="entry name" value="CHAD_dom"/>
</dbReference>
<dbReference type="InterPro" id="IPR038186">
    <property type="entry name" value="CHAD_dom_sf"/>
</dbReference>
<dbReference type="PANTHER" id="PTHR39339:SF1">
    <property type="entry name" value="CHAD DOMAIN-CONTAINING PROTEIN"/>
    <property type="match status" value="1"/>
</dbReference>
<evidence type="ECO:0000259" key="1">
    <source>
        <dbReference type="PROSITE" id="PS51708"/>
    </source>
</evidence>
<dbReference type="PANTHER" id="PTHR39339">
    <property type="entry name" value="SLR1444 PROTEIN"/>
    <property type="match status" value="1"/>
</dbReference>
<reference evidence="2 3" key="1">
    <citation type="submission" date="2015-07" db="EMBL/GenBank/DDBJ databases">
        <title>Whole genome sequence of Thermanaerothrix daxensis DSM 23592.</title>
        <authorList>
            <person name="Hemp J."/>
            <person name="Ward L.M."/>
            <person name="Pace L.A."/>
            <person name="Fischer W.W."/>
        </authorList>
    </citation>
    <scope>NUCLEOTIDE SEQUENCE [LARGE SCALE GENOMIC DNA]</scope>
    <source>
        <strain evidence="2 3">GNS-1</strain>
    </source>
</reference>
<protein>
    <recommendedName>
        <fullName evidence="1">CHAD domain-containing protein</fullName>
    </recommendedName>
</protein>
<name>A0A0P6Y4C2_9CHLR</name>
<dbReference type="Pfam" id="PF05235">
    <property type="entry name" value="CHAD"/>
    <property type="match status" value="1"/>
</dbReference>
<evidence type="ECO:0000313" key="2">
    <source>
        <dbReference type="EMBL" id="KPL84279.1"/>
    </source>
</evidence>
<evidence type="ECO:0000313" key="3">
    <source>
        <dbReference type="Proteomes" id="UP000050544"/>
    </source>
</evidence>
<dbReference type="STRING" id="869279.SE15_03840"/>
<sequence length="342" mass="39799">MMQDDMPGSWLIRGYGSEVLLKHLKALLGEVEGVRAHEDVEPVHRMRVACRRLRSLLPIFGPHLAPKRYKRWRRAFRKLGRALGAARDTDVHIERVKVFLRGIEGKERLGVARLLLRLRQQRAALQAEVLTALSAFEQSQVADEMRALLVPLALPVRGMTWSLVAEPELYRLAEQTIRERLEAFLAFGEYVDRPECVNELHLMRIRAKHLRYTLEAFSPLYGEDLKPYIQAVRTCQEWLGAVHDLDVWLLYLPEFTEQELKRTRDYYGHTRPFARLRPGLEAFQAFCQTERQETYARFRDAWQSWMAEGMWQGLVHRLEFALSPGGARIVHGRQADDTLMES</sequence>
<dbReference type="PROSITE" id="PS51708">
    <property type="entry name" value="CHAD"/>
    <property type="match status" value="1"/>
</dbReference>